<dbReference type="GO" id="GO:0016787">
    <property type="term" value="F:hydrolase activity"/>
    <property type="evidence" value="ECO:0007669"/>
    <property type="project" value="UniProtKB-KW"/>
</dbReference>
<keyword evidence="3" id="KW-0540">Nuclease</keyword>
<dbReference type="CDD" id="cd09725">
    <property type="entry name" value="Cas2_I_II_III"/>
    <property type="match status" value="1"/>
</dbReference>
<name>A0A2M7P4A0_9BACT</name>
<keyword evidence="6" id="KW-0378">Hydrolase</keyword>
<keyword evidence="8" id="KW-0051">Antiviral defense</keyword>
<sequence length="59" mass="6939">MSISDYVVVYDITSNAKRTKVDKVLKGFGFRVQKSVFECMLTKKDKEERWIKHNRLNTG</sequence>
<protein>
    <submittedName>
        <fullName evidence="9">CRISPR-associated endonuclease Cas2</fullName>
    </submittedName>
</protein>
<dbReference type="InterPro" id="IPR021127">
    <property type="entry name" value="CRISPR_associated_Cas2"/>
</dbReference>
<evidence type="ECO:0000256" key="1">
    <source>
        <dbReference type="ARBA" id="ARBA00001946"/>
    </source>
</evidence>
<evidence type="ECO:0000256" key="5">
    <source>
        <dbReference type="ARBA" id="ARBA00022759"/>
    </source>
</evidence>
<proteinExistence type="inferred from homology"/>
<dbReference type="GO" id="GO:0046872">
    <property type="term" value="F:metal ion binding"/>
    <property type="evidence" value="ECO:0007669"/>
    <property type="project" value="UniProtKB-KW"/>
</dbReference>
<dbReference type="Gene3D" id="3.30.70.240">
    <property type="match status" value="1"/>
</dbReference>
<comment type="similarity">
    <text evidence="2">Belongs to the CRISPR-associated endoribonuclease Cas2 protein family.</text>
</comment>
<dbReference type="Proteomes" id="UP000231028">
    <property type="component" value="Unassembled WGS sequence"/>
</dbReference>
<dbReference type="SUPFAM" id="SSF143430">
    <property type="entry name" value="TTP0101/SSO1404-like"/>
    <property type="match status" value="1"/>
</dbReference>
<dbReference type="GO" id="GO:0043571">
    <property type="term" value="P:maintenance of CRISPR repeat elements"/>
    <property type="evidence" value="ECO:0007669"/>
    <property type="project" value="InterPro"/>
</dbReference>
<evidence type="ECO:0000256" key="7">
    <source>
        <dbReference type="ARBA" id="ARBA00022842"/>
    </source>
</evidence>
<dbReference type="InterPro" id="IPR019199">
    <property type="entry name" value="Virulence_VapD/CRISPR_Cas2"/>
</dbReference>
<evidence type="ECO:0000256" key="4">
    <source>
        <dbReference type="ARBA" id="ARBA00022723"/>
    </source>
</evidence>
<keyword evidence="4" id="KW-0479">Metal-binding</keyword>
<evidence type="ECO:0000256" key="6">
    <source>
        <dbReference type="ARBA" id="ARBA00022801"/>
    </source>
</evidence>
<evidence type="ECO:0000256" key="2">
    <source>
        <dbReference type="ARBA" id="ARBA00009959"/>
    </source>
</evidence>
<evidence type="ECO:0000256" key="3">
    <source>
        <dbReference type="ARBA" id="ARBA00022722"/>
    </source>
</evidence>
<dbReference type="EMBL" id="PFKI01000036">
    <property type="protein sequence ID" value="PIY20346.1"/>
    <property type="molecule type" value="Genomic_DNA"/>
</dbReference>
<dbReference type="PANTHER" id="PTHR34405">
    <property type="entry name" value="CRISPR-ASSOCIATED ENDORIBONUCLEASE CAS2"/>
    <property type="match status" value="1"/>
</dbReference>
<dbReference type="GO" id="GO:0004521">
    <property type="term" value="F:RNA endonuclease activity"/>
    <property type="evidence" value="ECO:0007669"/>
    <property type="project" value="InterPro"/>
</dbReference>
<comment type="cofactor">
    <cofactor evidence="1">
        <name>Mg(2+)</name>
        <dbReference type="ChEBI" id="CHEBI:18420"/>
    </cofactor>
</comment>
<reference evidence="10" key="1">
    <citation type="submission" date="2017-09" db="EMBL/GenBank/DDBJ databases">
        <title>Depth-based differentiation of microbial function through sediment-hosted aquifers and enrichment of novel symbionts in the deep terrestrial subsurface.</title>
        <authorList>
            <person name="Probst A.J."/>
            <person name="Ladd B."/>
            <person name="Jarett J.K."/>
            <person name="Geller-Mcgrath D.E."/>
            <person name="Sieber C.M.K."/>
            <person name="Emerson J.B."/>
            <person name="Anantharaman K."/>
            <person name="Thomas B.C."/>
            <person name="Malmstrom R."/>
            <person name="Stieglmeier M."/>
            <person name="Klingl A."/>
            <person name="Woyke T."/>
            <person name="Ryan C.M."/>
            <person name="Banfield J.F."/>
        </authorList>
    </citation>
    <scope>NUCLEOTIDE SEQUENCE [LARGE SCALE GENOMIC DNA]</scope>
</reference>
<dbReference type="NCBIfam" id="TIGR01573">
    <property type="entry name" value="cas2"/>
    <property type="match status" value="1"/>
</dbReference>
<dbReference type="Pfam" id="PF09827">
    <property type="entry name" value="CRISPR_Cas2"/>
    <property type="match status" value="1"/>
</dbReference>
<accession>A0A2M7P4A0</accession>
<evidence type="ECO:0000256" key="8">
    <source>
        <dbReference type="ARBA" id="ARBA00023118"/>
    </source>
</evidence>
<dbReference type="AlphaFoldDB" id="A0A2M7P4A0"/>
<dbReference type="PANTHER" id="PTHR34405:SF3">
    <property type="entry name" value="CRISPR-ASSOCIATED ENDORIBONUCLEASE CAS2 3"/>
    <property type="match status" value="1"/>
</dbReference>
<comment type="caution">
    <text evidence="9">The sequence shown here is derived from an EMBL/GenBank/DDBJ whole genome shotgun (WGS) entry which is preliminary data.</text>
</comment>
<keyword evidence="5 9" id="KW-0255">Endonuclease</keyword>
<gene>
    <name evidence="9" type="primary">cas2</name>
    <name evidence="9" type="ORF">COZ13_01060</name>
</gene>
<keyword evidence="7" id="KW-0460">Magnesium</keyword>
<organism evidence="9 10">
    <name type="scientific">Candidatus Desantisbacteria bacterium CG_4_10_14_3_um_filter_40_18</name>
    <dbReference type="NCBI Taxonomy" id="1974544"/>
    <lineage>
        <taxon>Bacteria</taxon>
        <taxon>Candidatus Desantisiibacteriota</taxon>
    </lineage>
</organism>
<evidence type="ECO:0000313" key="9">
    <source>
        <dbReference type="EMBL" id="PIY20346.1"/>
    </source>
</evidence>
<evidence type="ECO:0000313" key="10">
    <source>
        <dbReference type="Proteomes" id="UP000231028"/>
    </source>
</evidence>
<dbReference type="GO" id="GO:0051607">
    <property type="term" value="P:defense response to virus"/>
    <property type="evidence" value="ECO:0007669"/>
    <property type="project" value="UniProtKB-KW"/>
</dbReference>